<dbReference type="eggNOG" id="ENOG5031C39">
    <property type="taxonomic scope" value="Bacteria"/>
</dbReference>
<dbReference type="HOGENOM" id="CLU_118503_1_0_5"/>
<dbReference type="KEGG" id="ssan:NX02_29125"/>
<proteinExistence type="predicted"/>
<name>W0AHK7_9SPHN</name>
<keyword evidence="2" id="KW-1185">Reference proteome</keyword>
<reference evidence="1 2" key="1">
    <citation type="submission" date="2013-07" db="EMBL/GenBank/DDBJ databases">
        <title>Completed genome of Sphingomonas sanxanigenens NX02.</title>
        <authorList>
            <person name="Ma T."/>
            <person name="Huang H."/>
            <person name="Wu M."/>
            <person name="Li X."/>
            <person name="Li G."/>
        </authorList>
    </citation>
    <scope>NUCLEOTIDE SEQUENCE [LARGE SCALE GENOMIC DNA]</scope>
    <source>
        <strain evidence="1 2">NX02</strain>
    </source>
</reference>
<gene>
    <name evidence="1" type="ORF">NX02_29125</name>
</gene>
<dbReference type="PATRIC" id="fig|1123269.5.peg.5714"/>
<dbReference type="RefSeq" id="WP_025295482.1">
    <property type="nucleotide sequence ID" value="NZ_CP006644.1"/>
</dbReference>
<dbReference type="STRING" id="1123269.NX02_29125"/>
<dbReference type="OrthoDB" id="7596012at2"/>
<sequence length="144" mass="16135">MIFTTFLLFFMQGGDAPPPPGRGKPVIQFRSRVVIRVPAIAPLPRTARPAPPVEWKESKGPRCVPSRAIRGFAISAKRSLDMVLMDGSRLRARFDGDCGGPDFRSGIYVHLDEDRMICADRDAIHARSGGSCEIERFRKLRVRR</sequence>
<protein>
    <submittedName>
        <fullName evidence="1">Uncharacterized protein</fullName>
    </submittedName>
</protein>
<evidence type="ECO:0000313" key="2">
    <source>
        <dbReference type="Proteomes" id="UP000018851"/>
    </source>
</evidence>
<dbReference type="Proteomes" id="UP000018851">
    <property type="component" value="Chromosome"/>
</dbReference>
<evidence type="ECO:0000313" key="1">
    <source>
        <dbReference type="EMBL" id="AHE57394.1"/>
    </source>
</evidence>
<dbReference type="EMBL" id="CP006644">
    <property type="protein sequence ID" value="AHE57394.1"/>
    <property type="molecule type" value="Genomic_DNA"/>
</dbReference>
<organism evidence="1 2">
    <name type="scientific">Sphingomonas sanxanigenens DSM 19645 = NX02</name>
    <dbReference type="NCBI Taxonomy" id="1123269"/>
    <lineage>
        <taxon>Bacteria</taxon>
        <taxon>Pseudomonadati</taxon>
        <taxon>Pseudomonadota</taxon>
        <taxon>Alphaproteobacteria</taxon>
        <taxon>Sphingomonadales</taxon>
        <taxon>Sphingomonadaceae</taxon>
        <taxon>Sphingomonas</taxon>
    </lineage>
</organism>
<dbReference type="AlphaFoldDB" id="W0AHK7"/>
<accession>W0AHK7</accession>